<comment type="caution">
    <text evidence="1">The sequence shown here is derived from an EMBL/GenBank/DDBJ whole genome shotgun (WGS) entry which is preliminary data.</text>
</comment>
<evidence type="ECO:0000313" key="1">
    <source>
        <dbReference type="EMBL" id="KAJ8667801.1"/>
    </source>
</evidence>
<accession>A0ACC2NA61</accession>
<evidence type="ECO:0000313" key="2">
    <source>
        <dbReference type="Proteomes" id="UP001239111"/>
    </source>
</evidence>
<organism evidence="1 2">
    <name type="scientific">Eretmocerus hayati</name>
    <dbReference type="NCBI Taxonomy" id="131215"/>
    <lineage>
        <taxon>Eukaryota</taxon>
        <taxon>Metazoa</taxon>
        <taxon>Ecdysozoa</taxon>
        <taxon>Arthropoda</taxon>
        <taxon>Hexapoda</taxon>
        <taxon>Insecta</taxon>
        <taxon>Pterygota</taxon>
        <taxon>Neoptera</taxon>
        <taxon>Endopterygota</taxon>
        <taxon>Hymenoptera</taxon>
        <taxon>Apocrita</taxon>
        <taxon>Proctotrupomorpha</taxon>
        <taxon>Chalcidoidea</taxon>
        <taxon>Aphelinidae</taxon>
        <taxon>Aphelininae</taxon>
        <taxon>Eretmocerus</taxon>
    </lineage>
</organism>
<dbReference type="Proteomes" id="UP001239111">
    <property type="component" value="Chromosome 4"/>
</dbReference>
<dbReference type="EMBL" id="CM056744">
    <property type="protein sequence ID" value="KAJ8667801.1"/>
    <property type="molecule type" value="Genomic_DNA"/>
</dbReference>
<keyword evidence="2" id="KW-1185">Reference proteome</keyword>
<protein>
    <submittedName>
        <fullName evidence="1">Uncharacterized protein</fullName>
    </submittedName>
</protein>
<name>A0ACC2NA61_9HYME</name>
<gene>
    <name evidence="1" type="ORF">QAD02_009464</name>
</gene>
<reference evidence="1" key="1">
    <citation type="submission" date="2023-04" db="EMBL/GenBank/DDBJ databases">
        <title>A chromosome-level genome assembly of the parasitoid wasp Eretmocerus hayati.</title>
        <authorList>
            <person name="Zhong Y."/>
            <person name="Liu S."/>
            <person name="Liu Y."/>
        </authorList>
    </citation>
    <scope>NUCLEOTIDE SEQUENCE</scope>
    <source>
        <strain evidence="1">ZJU_SS_LIU_2023</strain>
    </source>
</reference>
<proteinExistence type="predicted"/>
<sequence length="452" mass="52227">MAFLEDTFIILVTQILFFLGGWVFFVKQLFKDYEVHHKLVQLIFSATFSLSCTMFELIIFEIIGVLESSSRYFHWNVGLYSLLFMVIVLIPFYIAYFIISNIRFVRLNLIRPLTVLIYLVYLYLFWKLGDPFPILSPKKGLLSIEQGVSRIGVIGVTVMALLSGFGAVNYPYSSMACFMRPVSYADVQAIERRLLQTMDMIIAKKKRIALAKKGEIQTSQFESKSRLWGMLTPLAMKGGQENVKQLQQEVSALEELSRQLFLEAHDIQNARERLEWAATWKGKYFNFLGYFFSIYCMWKIFISTINIVFDRVGKKDPVTRGMEIAVHWIGFNIDVTFWSQHISFYLVGCIVLTSIRGLLLTLTKFFYAISSSKSSNIIVLVLAQIMGMYFVSSVLLMRMNMPAEYRIIITQVLGDLQFNFYHRWFDVIFLVSALSSIGFLYLAHKQAPSERA</sequence>